<dbReference type="AlphaFoldDB" id="A0A1H9L5J9"/>
<accession>A0A1H9L5J9</accession>
<proteinExistence type="predicted"/>
<dbReference type="Proteomes" id="UP000199233">
    <property type="component" value="Unassembled WGS sequence"/>
</dbReference>
<organism evidence="1 2">
    <name type="scientific">Solimonas aquatica</name>
    <dbReference type="NCBI Taxonomy" id="489703"/>
    <lineage>
        <taxon>Bacteria</taxon>
        <taxon>Pseudomonadati</taxon>
        <taxon>Pseudomonadota</taxon>
        <taxon>Gammaproteobacteria</taxon>
        <taxon>Nevskiales</taxon>
        <taxon>Nevskiaceae</taxon>
        <taxon>Solimonas</taxon>
    </lineage>
</organism>
<evidence type="ECO:0000313" key="1">
    <source>
        <dbReference type="EMBL" id="SER06427.1"/>
    </source>
</evidence>
<dbReference type="RefSeq" id="WP_143068992.1">
    <property type="nucleotide sequence ID" value="NZ_FOFS01000015.1"/>
</dbReference>
<dbReference type="STRING" id="489703.SAMN04488038_11514"/>
<sequence>MKTGIAAGLTAVLRGHRVEDDPKVGDGAFSSAGFFGFHPWISAGRSSYGLIAGHDRSANTYAASVYGGRLSRKAYATGLSP</sequence>
<reference evidence="1 2" key="1">
    <citation type="submission" date="2016-10" db="EMBL/GenBank/DDBJ databases">
        <authorList>
            <person name="de Groot N.N."/>
        </authorList>
    </citation>
    <scope>NUCLEOTIDE SEQUENCE [LARGE SCALE GENOMIC DNA]</scope>
    <source>
        <strain evidence="1 2">DSM 25927</strain>
    </source>
</reference>
<dbReference type="EMBL" id="FOFS01000015">
    <property type="protein sequence ID" value="SER06427.1"/>
    <property type="molecule type" value="Genomic_DNA"/>
</dbReference>
<protein>
    <submittedName>
        <fullName evidence="1">Uncharacterized protein</fullName>
    </submittedName>
</protein>
<gene>
    <name evidence="1" type="ORF">SAMN04488038_11514</name>
</gene>
<name>A0A1H9L5J9_9GAMM</name>
<keyword evidence="2" id="KW-1185">Reference proteome</keyword>
<evidence type="ECO:0000313" key="2">
    <source>
        <dbReference type="Proteomes" id="UP000199233"/>
    </source>
</evidence>